<comment type="caution">
    <text evidence="4">The sequence shown here is derived from an EMBL/GenBank/DDBJ whole genome shotgun (WGS) entry which is preliminary data.</text>
</comment>
<feature type="domain" description="HTH cro/C1-type" evidence="3">
    <location>
        <begin position="8"/>
        <end position="39"/>
    </location>
</feature>
<proteinExistence type="predicted"/>
<dbReference type="InterPro" id="IPR010982">
    <property type="entry name" value="Lambda_DNA-bd_dom_sf"/>
</dbReference>
<dbReference type="InterPro" id="IPR001387">
    <property type="entry name" value="Cro/C1-type_HTH"/>
</dbReference>
<evidence type="ECO:0000256" key="1">
    <source>
        <dbReference type="SAM" id="MobiDB-lite"/>
    </source>
</evidence>
<keyword evidence="2" id="KW-1133">Transmembrane helix</keyword>
<dbReference type="PROSITE" id="PS50943">
    <property type="entry name" value="HTH_CROC1"/>
    <property type="match status" value="1"/>
</dbReference>
<evidence type="ECO:0000313" key="5">
    <source>
        <dbReference type="Proteomes" id="UP000448943"/>
    </source>
</evidence>
<gene>
    <name evidence="4" type="ORF">ERL59_00410</name>
</gene>
<dbReference type="InterPro" id="IPR025194">
    <property type="entry name" value="RodZ-like_C"/>
</dbReference>
<name>A0A6N9Q043_9BACL</name>
<dbReference type="SUPFAM" id="SSF47413">
    <property type="entry name" value="lambda repressor-like DNA-binding domains"/>
    <property type="match status" value="1"/>
</dbReference>
<dbReference type="Gene3D" id="1.10.260.40">
    <property type="entry name" value="lambda repressor-like DNA-binding domains"/>
    <property type="match status" value="1"/>
</dbReference>
<evidence type="ECO:0000313" key="4">
    <source>
        <dbReference type="EMBL" id="NBI27430.1"/>
    </source>
</evidence>
<evidence type="ECO:0000259" key="3">
    <source>
        <dbReference type="PROSITE" id="PS50943"/>
    </source>
</evidence>
<keyword evidence="5" id="KW-1185">Reference proteome</keyword>
<feature type="compositionally biased region" description="Pro residues" evidence="1">
    <location>
        <begin position="170"/>
        <end position="180"/>
    </location>
</feature>
<dbReference type="InterPro" id="IPR050400">
    <property type="entry name" value="Bact_Cytoskel_RodZ"/>
</dbReference>
<dbReference type="Proteomes" id="UP000448943">
    <property type="component" value="Unassembled WGS sequence"/>
</dbReference>
<protein>
    <submittedName>
        <fullName evidence="4">Helix-turn-helix domain-containing protein</fullName>
    </submittedName>
</protein>
<reference evidence="4 5" key="1">
    <citation type="submission" date="2019-01" db="EMBL/GenBank/DDBJ databases">
        <title>Chengkuizengella sp. nov., isolated from deep-sea sediment of East Pacific Ocean.</title>
        <authorList>
            <person name="Yang J."/>
            <person name="Lai Q."/>
            <person name="Shao Z."/>
        </authorList>
    </citation>
    <scope>NUCLEOTIDE SEQUENCE [LARGE SCALE GENOMIC DNA]</scope>
    <source>
        <strain evidence="4 5">YPA3-1-1</strain>
    </source>
</reference>
<evidence type="ECO:0000256" key="2">
    <source>
        <dbReference type="SAM" id="Phobius"/>
    </source>
</evidence>
<dbReference type="OrthoDB" id="9797543at2"/>
<dbReference type="CDD" id="cd00093">
    <property type="entry name" value="HTH_XRE"/>
    <property type="match status" value="1"/>
</dbReference>
<feature type="region of interest" description="Disordered" evidence="1">
    <location>
        <begin position="145"/>
        <end position="180"/>
    </location>
</feature>
<dbReference type="EMBL" id="SIJB01000001">
    <property type="protein sequence ID" value="NBI27430.1"/>
    <property type="molecule type" value="Genomic_DNA"/>
</dbReference>
<feature type="compositionally biased region" description="Acidic residues" evidence="1">
    <location>
        <begin position="159"/>
        <end position="169"/>
    </location>
</feature>
<feature type="transmembrane region" description="Helical" evidence="2">
    <location>
        <begin position="102"/>
        <end position="126"/>
    </location>
</feature>
<dbReference type="GO" id="GO:0003677">
    <property type="term" value="F:DNA binding"/>
    <property type="evidence" value="ECO:0007669"/>
    <property type="project" value="InterPro"/>
</dbReference>
<dbReference type="Pfam" id="PF13413">
    <property type="entry name" value="HTH_25"/>
    <property type="match status" value="1"/>
</dbReference>
<sequence length="308" mass="34852">MSELGDLLKKARLDKDISLDELQELTKIQKRYLIAIETGDFNALPGHFYVKAFIKSYADSVGVDRDQVMKLYQNDVPTVTAPETKVRNIRRKKRSFISTEKITKWAAAFLVICFIALIFALIYYFLVSGEKDQNLLDEPRLTDKNQSEVLTESEKETMDDSTTEVEVEPEPAPVPELPPDPEVTLVTSEGSTNTYVVSNVDKLQVEVEILNRVWMQIKKNNNEGEEIHQQLFETNKIGEIYSLEHEGSLYIRLGNANNAAITVNGEVVEQDIANVWNFQINLKKSDSSQEEDTEISEGTPPSDESADD</sequence>
<organism evidence="4 5">
    <name type="scientific">Chengkuizengella marina</name>
    <dbReference type="NCBI Taxonomy" id="2507566"/>
    <lineage>
        <taxon>Bacteria</taxon>
        <taxon>Bacillati</taxon>
        <taxon>Bacillota</taxon>
        <taxon>Bacilli</taxon>
        <taxon>Bacillales</taxon>
        <taxon>Paenibacillaceae</taxon>
        <taxon>Chengkuizengella</taxon>
    </lineage>
</organism>
<dbReference type="PANTHER" id="PTHR34475:SF1">
    <property type="entry name" value="CYTOSKELETON PROTEIN RODZ"/>
    <property type="match status" value="1"/>
</dbReference>
<keyword evidence="2" id="KW-0812">Transmembrane</keyword>
<feature type="region of interest" description="Disordered" evidence="1">
    <location>
        <begin position="284"/>
        <end position="308"/>
    </location>
</feature>
<keyword evidence="2" id="KW-0472">Membrane</keyword>
<dbReference type="PANTHER" id="PTHR34475">
    <property type="match status" value="1"/>
</dbReference>
<accession>A0A6N9Q043</accession>
<dbReference type="Pfam" id="PF13464">
    <property type="entry name" value="RodZ_C"/>
    <property type="match status" value="1"/>
</dbReference>
<dbReference type="RefSeq" id="WP_160643352.1">
    <property type="nucleotide sequence ID" value="NZ_SIJB01000001.1"/>
</dbReference>
<feature type="compositionally biased region" description="Basic and acidic residues" evidence="1">
    <location>
        <begin position="145"/>
        <end position="158"/>
    </location>
</feature>
<dbReference type="AlphaFoldDB" id="A0A6N9Q043"/>